<gene>
    <name evidence="2" type="primary">LOC105267852</name>
</gene>
<organism evidence="1 2">
    <name type="scientific">Fopius arisanus</name>
    <dbReference type="NCBI Taxonomy" id="64838"/>
    <lineage>
        <taxon>Eukaryota</taxon>
        <taxon>Metazoa</taxon>
        <taxon>Ecdysozoa</taxon>
        <taxon>Arthropoda</taxon>
        <taxon>Hexapoda</taxon>
        <taxon>Insecta</taxon>
        <taxon>Pterygota</taxon>
        <taxon>Neoptera</taxon>
        <taxon>Endopterygota</taxon>
        <taxon>Hymenoptera</taxon>
        <taxon>Apocrita</taxon>
        <taxon>Ichneumonoidea</taxon>
        <taxon>Braconidae</taxon>
        <taxon>Opiinae</taxon>
        <taxon>Fopius</taxon>
    </lineage>
</organism>
<dbReference type="AlphaFoldDB" id="A0A9R1TA32"/>
<reference evidence="2" key="1">
    <citation type="submission" date="2025-08" db="UniProtKB">
        <authorList>
            <consortium name="RefSeq"/>
        </authorList>
    </citation>
    <scope>IDENTIFICATION</scope>
    <source>
        <strain evidence="2">USDA-PBARC FA_bdor</strain>
        <tissue evidence="2">Whole organism</tissue>
    </source>
</reference>
<protein>
    <submittedName>
        <fullName evidence="2">Uncharacterized protein</fullName>
    </submittedName>
</protein>
<dbReference type="KEGG" id="fas:105267852"/>
<sequence>MKHTLVKSLDVNPFCGFSTAMTRRISSHICSSRFGKEIAADHLSLSDYHWRHPAGNSTPWTPGYLFFSCETSHTHSHRATRCDRLWHSSPTSECPRNIIVTTSIPTA</sequence>
<proteinExistence type="predicted"/>
<accession>A0A9R1TA32</accession>
<dbReference type="GeneID" id="105267852"/>
<name>A0A9R1TA32_9HYME</name>
<keyword evidence="1" id="KW-1185">Reference proteome</keyword>
<dbReference type="RefSeq" id="XP_011305283.1">
    <property type="nucleotide sequence ID" value="XM_011306981.1"/>
</dbReference>
<evidence type="ECO:0000313" key="1">
    <source>
        <dbReference type="Proteomes" id="UP000694866"/>
    </source>
</evidence>
<evidence type="ECO:0000313" key="2">
    <source>
        <dbReference type="RefSeq" id="XP_011305283.1"/>
    </source>
</evidence>
<dbReference type="Proteomes" id="UP000694866">
    <property type="component" value="Unplaced"/>
</dbReference>